<feature type="region of interest" description="Disordered" evidence="1">
    <location>
        <begin position="1"/>
        <end position="31"/>
    </location>
</feature>
<keyword evidence="4" id="KW-1185">Reference proteome</keyword>
<organism evidence="3 4">
    <name type="scientific">Anaeramoeba flamelloides</name>
    <dbReference type="NCBI Taxonomy" id="1746091"/>
    <lineage>
        <taxon>Eukaryota</taxon>
        <taxon>Metamonada</taxon>
        <taxon>Anaeramoebidae</taxon>
        <taxon>Anaeramoeba</taxon>
    </lineage>
</organism>
<name>A0ABQ8XT58_9EUKA</name>
<dbReference type="InterPro" id="IPR000195">
    <property type="entry name" value="Rab-GAP-TBC_dom"/>
</dbReference>
<dbReference type="EMBL" id="JAOAOG010000266">
    <property type="protein sequence ID" value="KAJ6234933.1"/>
    <property type="molecule type" value="Genomic_DNA"/>
</dbReference>
<feature type="compositionally biased region" description="Basic residues" evidence="1">
    <location>
        <begin position="478"/>
        <end position="490"/>
    </location>
</feature>
<feature type="compositionally biased region" description="Basic and acidic residues" evidence="1">
    <location>
        <begin position="1"/>
        <end position="10"/>
    </location>
</feature>
<dbReference type="Gene3D" id="1.10.472.80">
    <property type="entry name" value="Ypt/Rab-GAP domain of gyp1p, domain 3"/>
    <property type="match status" value="1"/>
</dbReference>
<proteinExistence type="predicted"/>
<evidence type="ECO:0000313" key="4">
    <source>
        <dbReference type="Proteomes" id="UP001150062"/>
    </source>
</evidence>
<feature type="compositionally biased region" description="Basic and acidic residues" evidence="1">
    <location>
        <begin position="491"/>
        <end position="501"/>
    </location>
</feature>
<dbReference type="Proteomes" id="UP001150062">
    <property type="component" value="Unassembled WGS sequence"/>
</dbReference>
<dbReference type="InterPro" id="IPR035969">
    <property type="entry name" value="Rab-GAP_TBC_sf"/>
</dbReference>
<reference evidence="3" key="1">
    <citation type="submission" date="2022-08" db="EMBL/GenBank/DDBJ databases">
        <title>Novel sulfate-reducing endosymbionts in the free-living metamonad Anaeramoeba.</title>
        <authorList>
            <person name="Jerlstrom-Hultqvist J."/>
            <person name="Cepicka I."/>
            <person name="Gallot-Lavallee L."/>
            <person name="Salas-Leiva D."/>
            <person name="Curtis B.A."/>
            <person name="Zahonova K."/>
            <person name="Pipaliya S."/>
            <person name="Dacks J."/>
            <person name="Roger A.J."/>
        </authorList>
    </citation>
    <scope>NUCLEOTIDE SEQUENCE</scope>
    <source>
        <strain evidence="3">Schooner1</strain>
    </source>
</reference>
<accession>A0ABQ8XT58</accession>
<dbReference type="PANTHER" id="PTHR22957">
    <property type="entry name" value="TBC1 DOMAIN FAMILY MEMBER GTPASE-ACTIVATING PROTEIN"/>
    <property type="match status" value="1"/>
</dbReference>
<feature type="compositionally biased region" description="Basic and acidic residues" evidence="1">
    <location>
        <begin position="511"/>
        <end position="538"/>
    </location>
</feature>
<feature type="domain" description="Rab-GAP TBC" evidence="2">
    <location>
        <begin position="59"/>
        <end position="328"/>
    </location>
</feature>
<feature type="compositionally biased region" description="Basic and acidic residues" evidence="1">
    <location>
        <begin position="22"/>
        <end position="31"/>
    </location>
</feature>
<dbReference type="SMART" id="SM00164">
    <property type="entry name" value="TBC"/>
    <property type="match status" value="1"/>
</dbReference>
<evidence type="ECO:0000313" key="3">
    <source>
        <dbReference type="EMBL" id="KAJ6234933.1"/>
    </source>
</evidence>
<dbReference type="Gene3D" id="1.10.8.270">
    <property type="entry name" value="putative rabgap domain of human tbc1 domain family member 14 like domains"/>
    <property type="match status" value="1"/>
</dbReference>
<evidence type="ECO:0000259" key="2">
    <source>
        <dbReference type="PROSITE" id="PS50086"/>
    </source>
</evidence>
<dbReference type="PANTHER" id="PTHR22957:SF27">
    <property type="entry name" value="TBC1 DOMAIN FAMILY MEMBER 13"/>
    <property type="match status" value="1"/>
</dbReference>
<comment type="caution">
    <text evidence="3">The sequence shown here is derived from an EMBL/GenBank/DDBJ whole genome shotgun (WGS) entry which is preliminary data.</text>
</comment>
<gene>
    <name evidence="3" type="ORF">M0813_28910</name>
</gene>
<feature type="compositionally biased region" description="Basic and acidic residues" evidence="1">
    <location>
        <begin position="466"/>
        <end position="477"/>
    </location>
</feature>
<dbReference type="PROSITE" id="PS50086">
    <property type="entry name" value="TBC_RABGAP"/>
    <property type="match status" value="1"/>
</dbReference>
<protein>
    <submittedName>
        <fullName evidence="3">Tbc1 domain family member 13-like</fullName>
    </submittedName>
</protein>
<dbReference type="Gene3D" id="1.10.10.750">
    <property type="entry name" value="Ypt/Rab-GAP domain of gyp1p, domain 1"/>
    <property type="match status" value="1"/>
</dbReference>
<dbReference type="SUPFAM" id="SSF47923">
    <property type="entry name" value="Ypt/Rab-GAP domain of gyp1p"/>
    <property type="match status" value="2"/>
</dbReference>
<feature type="region of interest" description="Disordered" evidence="1">
    <location>
        <begin position="454"/>
        <end position="559"/>
    </location>
</feature>
<evidence type="ECO:0000256" key="1">
    <source>
        <dbReference type="SAM" id="MobiDB-lite"/>
    </source>
</evidence>
<dbReference type="Pfam" id="PF00566">
    <property type="entry name" value="RabGAP-TBC"/>
    <property type="match status" value="1"/>
</dbReference>
<sequence>MSLKNDEQSKPKPKPKPQPTTTKKEEENFSDNSEIKDLLSCEAIDFSKLQDLIFQGIERKDSKYRPVVWKLLLGYLPLASNKWEGHLENERKKYESLTDKFISERQRQFSFSKQDTVVKMRNEKYHEGNVSLSHLTGAMSKKMSTKQEEEKLKLEQKLKNVEIQILKDIGRTKLLTDFLENETDEKLQHQVNRSIFNLLFLYSRTSFTGYVQGMNDILVPLYFVFFNDPDPEQRKWAEHDTYYCFSLLLKELSDLFCRDLDSSLSGIQSRSKKVSTIVGAYRPQVSDKLAENDIEPDFYLVPWISAIFSQLFPFESLVCIWDFMFADKGHFKFINYICASMVVSLSEQIIGSDFLMLMNILQNFPKDYSVKLLIAKAKQIQIFMKNEKKAKKGSQKEKQKKIKQRQLKKENKIKKDLQVKFLKEKKSEEKRIQIEEKEKQKLLSEQKLLTFQLSPSKKKTSNTKILTKEQQKIEKRERRLKKKRDAKIKKEKLQREKESRIQQKKLLKQQKLIEKQKKKEQREREKHERELKKKREQAMKNVSSDPKYSKSRKSRKNRK</sequence>
<feature type="compositionally biased region" description="Basic residues" evidence="1">
    <location>
        <begin position="549"/>
        <end position="559"/>
    </location>
</feature>